<dbReference type="InterPro" id="IPR001387">
    <property type="entry name" value="Cro/C1-type_HTH"/>
</dbReference>
<dbReference type="RefSeq" id="WP_280307456.1">
    <property type="nucleotide sequence ID" value="NZ_JAPDIQ010000003.1"/>
</dbReference>
<dbReference type="EMBL" id="JAPDIQ010000003">
    <property type="protein sequence ID" value="MDH4763061.1"/>
    <property type="molecule type" value="Genomic_DNA"/>
</dbReference>
<proteinExistence type="predicted"/>
<dbReference type="Pfam" id="PF13560">
    <property type="entry name" value="HTH_31"/>
    <property type="match status" value="1"/>
</dbReference>
<dbReference type="SMART" id="SM00530">
    <property type="entry name" value="HTH_XRE"/>
    <property type="match status" value="1"/>
</dbReference>
<dbReference type="PROSITE" id="PS50943">
    <property type="entry name" value="HTH_CROC1"/>
    <property type="match status" value="1"/>
</dbReference>
<dbReference type="Gene3D" id="1.10.260.40">
    <property type="entry name" value="lambda repressor-like DNA-binding domains"/>
    <property type="match status" value="1"/>
</dbReference>
<sequence length="117" mass="13010">MQARALGDRLREERDRLSLTQDELGQIGGVNRNSQGKYEKGERNPDSAYLEAIAAAGVDVLYVLTGKRQPIEETALTKEEQEIVAYLRGMSDYNRESVRRMAFAMAAADGALDSRKS</sequence>
<evidence type="ECO:0000259" key="2">
    <source>
        <dbReference type="PROSITE" id="PS50943"/>
    </source>
</evidence>
<reference evidence="3 4" key="1">
    <citation type="submission" date="2022-10" db="EMBL/GenBank/DDBJ databases">
        <title>A novel Pseudomonas species, isolated from Passiflora incarnata leaves.</title>
        <authorList>
            <person name="Cueva-Yesquen L.G."/>
            <person name="Fantinatti-Garboggini F."/>
        </authorList>
    </citation>
    <scope>NUCLEOTIDE SEQUENCE [LARGE SCALE GENOMIC DNA]</scope>
    <source>
        <strain evidence="3 4">CBMAI 2609</strain>
    </source>
</reference>
<comment type="caution">
    <text evidence="3">The sequence shown here is derived from an EMBL/GenBank/DDBJ whole genome shotgun (WGS) entry which is preliminary data.</text>
</comment>
<feature type="domain" description="HTH cro/C1-type" evidence="2">
    <location>
        <begin position="10"/>
        <end position="63"/>
    </location>
</feature>
<accession>A0ABT6IFD3</accession>
<feature type="region of interest" description="Disordered" evidence="1">
    <location>
        <begin position="17"/>
        <end position="44"/>
    </location>
</feature>
<dbReference type="InterPro" id="IPR010982">
    <property type="entry name" value="Lambda_DNA-bd_dom_sf"/>
</dbReference>
<name>A0ABT6IFD3_9PSED</name>
<evidence type="ECO:0000313" key="4">
    <source>
        <dbReference type="Proteomes" id="UP001157461"/>
    </source>
</evidence>
<dbReference type="CDD" id="cd00093">
    <property type="entry name" value="HTH_XRE"/>
    <property type="match status" value="1"/>
</dbReference>
<organism evidence="3 4">
    <name type="scientific">Pseudomonas flavocrustae</name>
    <dbReference type="NCBI Taxonomy" id="2991719"/>
    <lineage>
        <taxon>Bacteria</taxon>
        <taxon>Pseudomonadati</taxon>
        <taxon>Pseudomonadota</taxon>
        <taxon>Gammaproteobacteria</taxon>
        <taxon>Pseudomonadales</taxon>
        <taxon>Pseudomonadaceae</taxon>
        <taxon>Pseudomonas</taxon>
    </lineage>
</organism>
<protein>
    <submittedName>
        <fullName evidence="3">Helix-turn-helix domain-containing protein</fullName>
    </submittedName>
</protein>
<dbReference type="SUPFAM" id="SSF47413">
    <property type="entry name" value="lambda repressor-like DNA-binding domains"/>
    <property type="match status" value="1"/>
</dbReference>
<evidence type="ECO:0000256" key="1">
    <source>
        <dbReference type="SAM" id="MobiDB-lite"/>
    </source>
</evidence>
<keyword evidence="4" id="KW-1185">Reference proteome</keyword>
<gene>
    <name evidence="3" type="ORF">OMP44_09145</name>
</gene>
<evidence type="ECO:0000313" key="3">
    <source>
        <dbReference type="EMBL" id="MDH4763061.1"/>
    </source>
</evidence>
<dbReference type="Proteomes" id="UP001157461">
    <property type="component" value="Unassembled WGS sequence"/>
</dbReference>